<dbReference type="EMBL" id="BLAY01000003">
    <property type="protein sequence ID" value="GET35610.1"/>
    <property type="molecule type" value="Genomic_DNA"/>
</dbReference>
<accession>A0AAV3X4U6</accession>
<proteinExistence type="predicted"/>
<evidence type="ECO:0000313" key="1">
    <source>
        <dbReference type="EMBL" id="GET35610.1"/>
    </source>
</evidence>
<evidence type="ECO:0000313" key="2">
    <source>
        <dbReference type="Proteomes" id="UP001050975"/>
    </source>
</evidence>
<comment type="caution">
    <text evidence="1">The sequence shown here is derived from an EMBL/GenBank/DDBJ whole genome shotgun (WGS) entry which is preliminary data.</text>
</comment>
<dbReference type="RefSeq" id="WP_226573544.1">
    <property type="nucleotide sequence ID" value="NZ_BLAY01000003.1"/>
</dbReference>
<sequence length="75" mass="8692">MVLTELLPILKELSREDKQRVIDFLSSEIAEEETLKQLKNGGNYEVWSPYDAFEAAQVLEKMLEEHQKTQNPNNA</sequence>
<keyword evidence="2" id="KW-1185">Reference proteome</keyword>
<dbReference type="Proteomes" id="UP001050975">
    <property type="component" value="Unassembled WGS sequence"/>
</dbReference>
<dbReference type="AlphaFoldDB" id="A0AAV3X4U6"/>
<name>A0AAV3X4U6_9CYAN</name>
<protein>
    <submittedName>
        <fullName evidence="1">Uncharacterized protein</fullName>
    </submittedName>
</protein>
<reference evidence="1" key="1">
    <citation type="submission" date="2019-10" db="EMBL/GenBank/DDBJ databases">
        <title>Draft genome sequece of Microseira wollei NIES-4236.</title>
        <authorList>
            <person name="Yamaguchi H."/>
            <person name="Suzuki S."/>
            <person name="Kawachi M."/>
        </authorList>
    </citation>
    <scope>NUCLEOTIDE SEQUENCE</scope>
    <source>
        <strain evidence="1">NIES-4236</strain>
    </source>
</reference>
<organism evidence="1 2">
    <name type="scientific">Microseira wollei NIES-4236</name>
    <dbReference type="NCBI Taxonomy" id="2530354"/>
    <lineage>
        <taxon>Bacteria</taxon>
        <taxon>Bacillati</taxon>
        <taxon>Cyanobacteriota</taxon>
        <taxon>Cyanophyceae</taxon>
        <taxon>Oscillatoriophycideae</taxon>
        <taxon>Aerosakkonematales</taxon>
        <taxon>Aerosakkonemataceae</taxon>
        <taxon>Microseira</taxon>
    </lineage>
</organism>
<gene>
    <name evidence="1" type="ORF">MiSe_03520</name>
</gene>